<name>A0ABY9P2K3_9GAMM</name>
<organism evidence="1 2">
    <name type="scientific">Lysobacter yananisis</name>
    <dbReference type="NCBI Taxonomy" id="1003114"/>
    <lineage>
        <taxon>Bacteria</taxon>
        <taxon>Pseudomonadati</taxon>
        <taxon>Pseudomonadota</taxon>
        <taxon>Gammaproteobacteria</taxon>
        <taxon>Lysobacterales</taxon>
        <taxon>Lysobacteraceae</taxon>
        <taxon>Lysobacter</taxon>
    </lineage>
</organism>
<protein>
    <recommendedName>
        <fullName evidence="3">DUF4123 domain-containing protein</fullName>
    </recommendedName>
</protein>
<gene>
    <name evidence="1" type="ORF">RDV84_14405</name>
</gene>
<evidence type="ECO:0008006" key="3">
    <source>
        <dbReference type="Google" id="ProtNLM"/>
    </source>
</evidence>
<dbReference type="RefSeq" id="WP_309150735.1">
    <property type="nucleotide sequence ID" value="NZ_CP133568.1"/>
</dbReference>
<evidence type="ECO:0000313" key="2">
    <source>
        <dbReference type="Proteomes" id="UP001229313"/>
    </source>
</evidence>
<dbReference type="EMBL" id="CP133568">
    <property type="protein sequence ID" value="WMT01188.1"/>
    <property type="molecule type" value="Genomic_DNA"/>
</dbReference>
<proteinExistence type="predicted"/>
<dbReference type="Proteomes" id="UP001229313">
    <property type="component" value="Chromosome"/>
</dbReference>
<reference evidence="1 2" key="1">
    <citation type="submission" date="2023-08" db="EMBL/GenBank/DDBJ databases">
        <title>The whole genome sequence of Lysobacter yananisis.</title>
        <authorList>
            <person name="Sun H."/>
        </authorList>
    </citation>
    <scope>NUCLEOTIDE SEQUENCE [LARGE SCALE GENOMIC DNA]</scope>
    <source>
        <strain evidence="1 2">SNNU513</strain>
    </source>
</reference>
<evidence type="ECO:0000313" key="1">
    <source>
        <dbReference type="EMBL" id="WMT01188.1"/>
    </source>
</evidence>
<sequence>MENRHYLAVSELPVGFIYPAAYRALVDACPPDVAAIPGLPPWIFSGNLAWAAQESLDMFGLALVPFAQAVQQDLLAYFVADGGSRVVLANPWESDERFRYYREFPGFDAWLDFARSHSADFLVRNPERGFESAWFRE</sequence>
<keyword evidence="2" id="KW-1185">Reference proteome</keyword>
<accession>A0ABY9P2K3</accession>